<name>A0A0G4GUY5_9ALVE</name>
<evidence type="ECO:0000256" key="1">
    <source>
        <dbReference type="ARBA" id="ARBA00022723"/>
    </source>
</evidence>
<dbReference type="PROSITE" id="PS50865">
    <property type="entry name" value="ZF_MYND_2"/>
    <property type="match status" value="1"/>
</dbReference>
<dbReference type="SUPFAM" id="SSF144232">
    <property type="entry name" value="HIT/MYND zinc finger-like"/>
    <property type="match status" value="1"/>
</dbReference>
<gene>
    <name evidence="6" type="ORF">Cvel_5249</name>
</gene>
<reference evidence="6" key="1">
    <citation type="submission" date="2014-11" db="EMBL/GenBank/DDBJ databases">
        <authorList>
            <person name="Otto D Thomas"/>
            <person name="Naeem Raeece"/>
        </authorList>
    </citation>
    <scope>NUCLEOTIDE SEQUENCE</scope>
</reference>
<dbReference type="Gene3D" id="6.10.140.2220">
    <property type="match status" value="1"/>
</dbReference>
<dbReference type="AlphaFoldDB" id="A0A0G4GUY5"/>
<dbReference type="InterPro" id="IPR002893">
    <property type="entry name" value="Znf_MYND"/>
</dbReference>
<keyword evidence="3" id="KW-0862">Zinc</keyword>
<evidence type="ECO:0000256" key="4">
    <source>
        <dbReference type="PROSITE-ProRule" id="PRU00134"/>
    </source>
</evidence>
<dbReference type="PROSITE" id="PS01360">
    <property type="entry name" value="ZF_MYND_1"/>
    <property type="match status" value="1"/>
</dbReference>
<dbReference type="EMBL" id="CDMZ01001580">
    <property type="protein sequence ID" value="CEM34707.1"/>
    <property type="molecule type" value="Genomic_DNA"/>
</dbReference>
<dbReference type="GO" id="GO:0008270">
    <property type="term" value="F:zinc ion binding"/>
    <property type="evidence" value="ECO:0007669"/>
    <property type="project" value="UniProtKB-KW"/>
</dbReference>
<evidence type="ECO:0000256" key="3">
    <source>
        <dbReference type="ARBA" id="ARBA00022833"/>
    </source>
</evidence>
<feature type="domain" description="MYND-type" evidence="5">
    <location>
        <begin position="435"/>
        <end position="474"/>
    </location>
</feature>
<protein>
    <recommendedName>
        <fullName evidence="5">MYND-type domain-containing protein</fullName>
    </recommendedName>
</protein>
<dbReference type="VEuPathDB" id="CryptoDB:Cvel_5249"/>
<evidence type="ECO:0000259" key="5">
    <source>
        <dbReference type="PROSITE" id="PS50865"/>
    </source>
</evidence>
<proteinExistence type="predicted"/>
<keyword evidence="1" id="KW-0479">Metal-binding</keyword>
<keyword evidence="2 4" id="KW-0863">Zinc-finger</keyword>
<sequence>MESVKAVIGSGVLEGAELQSLRDLVLQILSSCEMVETQMVSVTDSTHTDEGHCHCFECFEKSSSDLLLQSALFGEAMSELPETVKGRASFEILLVESFLDRALRVFQCWSLHCPAPYFRRFLQDFASPQTQVLVSLSGAGAHLLSGLLTYNDRLRQMVWKSAVFKNALRETVVKLRPTPETAECLKPYLNLLVGCLPCAEEDIEEMNKKGGPLNYGHLLRAVLWLCKAEHGGRPSFVSRWSDCSSQFGCLGLWDQRDPSFKSAFSGVDANEDAMELFLSAVSGFEGDGDPNAPINRQSSHPPEGESLCYRRGRGRSLAIEATLNPAVCAYVYRESSALLEKMLRLREALRREGLNLCCFDIFIAWLESQQAADGATVNSFIHQLPAAFFKRIPPFSLMQVLQTAVKQIAEGLGRPVQTTAFGSRAKRREERPPPCATCGARVASYKFCAKCKLLVYCGTECQKVGWKGGHKGRCAQYKANVFDVLD</sequence>
<evidence type="ECO:0000313" key="6">
    <source>
        <dbReference type="EMBL" id="CEM34707.1"/>
    </source>
</evidence>
<organism evidence="6">
    <name type="scientific">Chromera velia CCMP2878</name>
    <dbReference type="NCBI Taxonomy" id="1169474"/>
    <lineage>
        <taxon>Eukaryota</taxon>
        <taxon>Sar</taxon>
        <taxon>Alveolata</taxon>
        <taxon>Colpodellida</taxon>
        <taxon>Chromeraceae</taxon>
        <taxon>Chromera</taxon>
    </lineage>
</organism>
<accession>A0A0G4GUY5</accession>
<dbReference type="PhylomeDB" id="A0A0G4GUY5"/>
<evidence type="ECO:0000256" key="2">
    <source>
        <dbReference type="ARBA" id="ARBA00022771"/>
    </source>
</evidence>
<dbReference type="Pfam" id="PF01753">
    <property type="entry name" value="zf-MYND"/>
    <property type="match status" value="1"/>
</dbReference>